<evidence type="ECO:0000259" key="4">
    <source>
        <dbReference type="Pfam" id="PF09699"/>
    </source>
</evidence>
<comment type="caution">
    <text evidence="6">The sequence shown here is derived from an EMBL/GenBank/DDBJ whole genome shotgun (WGS) entry which is preliminary data.</text>
</comment>
<dbReference type="InterPro" id="IPR011989">
    <property type="entry name" value="ARM-like"/>
</dbReference>
<dbReference type="InterPro" id="IPR010177">
    <property type="entry name" value="Paired_CXXCH_1"/>
</dbReference>
<feature type="repeat" description="TPR" evidence="2">
    <location>
        <begin position="650"/>
        <end position="683"/>
    </location>
</feature>
<evidence type="ECO:0000313" key="6">
    <source>
        <dbReference type="EMBL" id="PLU06586.1"/>
    </source>
</evidence>
<accession>A0ABX4TSD3</accession>
<dbReference type="PANTHER" id="PTHR35038:SF8">
    <property type="entry name" value="C-TYPE POLYHEME CYTOCHROME OMCC"/>
    <property type="match status" value="1"/>
</dbReference>
<dbReference type="InterPro" id="IPR019734">
    <property type="entry name" value="TPR_rpt"/>
</dbReference>
<dbReference type="InterPro" id="IPR036280">
    <property type="entry name" value="Multihaem_cyt_sf"/>
</dbReference>
<dbReference type="SMART" id="SM00028">
    <property type="entry name" value="TPR"/>
    <property type="match status" value="3"/>
</dbReference>
<name>A0ABX4TSD3_9HYPH</name>
<dbReference type="Pfam" id="PF09699">
    <property type="entry name" value="Paired_CXXCH_1"/>
    <property type="match status" value="1"/>
</dbReference>
<dbReference type="EMBL" id="NBUC01000050">
    <property type="protein sequence ID" value="PLU06586.1"/>
    <property type="molecule type" value="Genomic_DNA"/>
</dbReference>
<protein>
    <recommendedName>
        <fullName evidence="8">Tetratricopeptide repeat protein</fullName>
    </recommendedName>
</protein>
<dbReference type="Gene3D" id="1.25.10.10">
    <property type="entry name" value="Leucine-rich Repeat Variant"/>
    <property type="match status" value="1"/>
</dbReference>
<dbReference type="Pfam" id="PF14559">
    <property type="entry name" value="TPR_19"/>
    <property type="match status" value="1"/>
</dbReference>
<keyword evidence="7" id="KW-1185">Reference proteome</keyword>
<dbReference type="Pfam" id="PF13646">
    <property type="entry name" value="HEAT_2"/>
    <property type="match status" value="1"/>
</dbReference>
<feature type="repeat" description="TPR" evidence="2">
    <location>
        <begin position="616"/>
        <end position="649"/>
    </location>
</feature>
<dbReference type="InterPro" id="IPR023155">
    <property type="entry name" value="Cyt_c-552/4"/>
</dbReference>
<gene>
    <name evidence="6" type="ORF">BMJ33_06315</name>
</gene>
<feature type="domain" description="Cytochrome c-552/4" evidence="5">
    <location>
        <begin position="223"/>
        <end position="261"/>
    </location>
</feature>
<evidence type="ECO:0008006" key="8">
    <source>
        <dbReference type="Google" id="ProtNLM"/>
    </source>
</evidence>
<dbReference type="Gene3D" id="1.10.1130.10">
    <property type="entry name" value="Flavocytochrome C3, Chain A"/>
    <property type="match status" value="2"/>
</dbReference>
<dbReference type="SUPFAM" id="SSF48452">
    <property type="entry name" value="TPR-like"/>
    <property type="match status" value="1"/>
</dbReference>
<evidence type="ECO:0000259" key="5">
    <source>
        <dbReference type="Pfam" id="PF13435"/>
    </source>
</evidence>
<dbReference type="PANTHER" id="PTHR35038">
    <property type="entry name" value="DISSIMILATORY SULFITE REDUCTASE SIRA"/>
    <property type="match status" value="1"/>
</dbReference>
<feature type="domain" description="Cytochrome c-552/4" evidence="5">
    <location>
        <begin position="93"/>
        <end position="118"/>
    </location>
</feature>
<dbReference type="PROSITE" id="PS50005">
    <property type="entry name" value="TPR"/>
    <property type="match status" value="3"/>
</dbReference>
<keyword evidence="2" id="KW-0802">TPR repeat</keyword>
<evidence type="ECO:0000256" key="1">
    <source>
        <dbReference type="ARBA" id="ARBA00022729"/>
    </source>
</evidence>
<keyword evidence="1" id="KW-0732">Signal</keyword>
<feature type="region of interest" description="Disordered" evidence="3">
    <location>
        <begin position="389"/>
        <end position="412"/>
    </location>
</feature>
<proteinExistence type="predicted"/>
<dbReference type="SUPFAM" id="SSF48695">
    <property type="entry name" value="Multiheme cytochromes"/>
    <property type="match status" value="1"/>
</dbReference>
<dbReference type="RefSeq" id="WP_024312292.1">
    <property type="nucleotide sequence ID" value="NZ_CP140887.1"/>
</dbReference>
<dbReference type="Gene3D" id="1.25.40.10">
    <property type="entry name" value="Tetratricopeptide repeat domain"/>
    <property type="match status" value="2"/>
</dbReference>
<evidence type="ECO:0000256" key="2">
    <source>
        <dbReference type="PROSITE-ProRule" id="PRU00339"/>
    </source>
</evidence>
<evidence type="ECO:0000256" key="3">
    <source>
        <dbReference type="SAM" id="MobiDB-lite"/>
    </source>
</evidence>
<dbReference type="InterPro" id="IPR011990">
    <property type="entry name" value="TPR-like_helical_dom_sf"/>
</dbReference>
<reference evidence="6 7" key="1">
    <citation type="journal article" date="2018" name="FEMS Microbiol. Ecol.">
        <title>Co-invading symbiotic mutualists of Medicago polymorpha retain high ancestral diversity and contain diverse accessory genomes.</title>
        <authorList>
            <person name="Porter S.S."/>
            <person name="Faber-Hammond J.J."/>
            <person name="Friesen M.L."/>
        </authorList>
    </citation>
    <scope>NUCLEOTIDE SEQUENCE [LARGE SCALE GENOMIC DNA]</scope>
    <source>
        <strain evidence="6 7">Str16</strain>
    </source>
</reference>
<organism evidence="6 7">
    <name type="scientific">Sinorhizobium medicae</name>
    <dbReference type="NCBI Taxonomy" id="110321"/>
    <lineage>
        <taxon>Bacteria</taxon>
        <taxon>Pseudomonadati</taxon>
        <taxon>Pseudomonadota</taxon>
        <taxon>Alphaproteobacteria</taxon>
        <taxon>Hyphomicrobiales</taxon>
        <taxon>Rhizobiaceae</taxon>
        <taxon>Sinorhizobium/Ensifer group</taxon>
        <taxon>Sinorhizobium</taxon>
    </lineage>
</organism>
<sequence length="804" mass="87248">MKVGSTRPRWLLGKSLAEDFARAFSLDVRSLSGPWLGRVRSHLCLRRKPVLWTVSALCWLNALAVSAAAAENSEVSASDPLIAVHDGFVDEKTCAACHADEAAAFAKSHHAKAMAVADDRSVLGNFNNIQFDRDGVAALFFRRDGRFFVRTEGPDGKQADYEVKYTFAYEPLQQYLVDLGGGRLQALDIAWDTQKQEWFWLGEGSAARPGSTFHWTGPFYRWNRTCIDCHSTDPRTNFEPQTNEYNSSYVATSIGCQSCHGGGAKHVEWARAKAANASTAAADPGLAKVDSNTCFACHARRTRLVDRYQPGGHFLDQFSPALLRSDLYFPDGQILDEVFEYGSFQQSKMAMAGVTCFDCHRPHEGTVKAEGNALCTQCHAETAPQRFAGNDPSGAFDTPAHTHHPQGSSGGSCANCHMPERTYMKVDPRRDHSFVVPRPDLSALYGTPNACTSCHAGQTNAWASEHLDGWYGKAWRERPTIAHAFARAAQNDVAAIEKLRRFLTDPEQPGIVRGSAIGEMTRLDGPATAADVRVAAGDPDPLVRIGAAEAAANLSADLRLDAIGGLLTDETRAVRVAAARVLGATPSLDVLGDQRRAFDAAVDDLRTYMEANADVAEAQSSYGSLLFGQGRTDEAEKAFRQAIVLDPTLSGAHINLAEFYRASGDNERSEQTYAEAVAANPERADLRYGHGLSLVRLKAMPDAIEELTAALRLDPANSRYRTTAAIALDSVGRTDDAFALFGPTTAGGATVDATLLGTAIQLGLKLGRYADTLRFAEALARLQPNDPQIEELVRQLQDAVQHGR</sequence>
<feature type="repeat" description="TPR" evidence="2">
    <location>
        <begin position="684"/>
        <end position="717"/>
    </location>
</feature>
<evidence type="ECO:0000313" key="7">
    <source>
        <dbReference type="Proteomes" id="UP001190825"/>
    </source>
</evidence>
<feature type="domain" description="Doubled CXXCH motif" evidence="4">
    <location>
        <begin position="353"/>
        <end position="383"/>
    </location>
</feature>
<dbReference type="Proteomes" id="UP001190825">
    <property type="component" value="Unassembled WGS sequence"/>
</dbReference>
<dbReference type="Pfam" id="PF13435">
    <property type="entry name" value="Cytochrome_C554"/>
    <property type="match status" value="2"/>
</dbReference>
<dbReference type="InterPro" id="IPR051829">
    <property type="entry name" value="Multiheme_Cytochr_ET"/>
</dbReference>